<accession>A0A5M9JRF1</accession>
<proteinExistence type="predicted"/>
<comment type="caution">
    <text evidence="1">The sequence shown here is derived from an EMBL/GenBank/DDBJ whole genome shotgun (WGS) entry which is preliminary data.</text>
</comment>
<evidence type="ECO:0000313" key="1">
    <source>
        <dbReference type="EMBL" id="KAA8572088.1"/>
    </source>
</evidence>
<dbReference type="AlphaFoldDB" id="A0A5M9JRF1"/>
<keyword evidence="2" id="KW-1185">Reference proteome</keyword>
<name>A0A5M9JRF1_MONFR</name>
<evidence type="ECO:0000313" key="2">
    <source>
        <dbReference type="Proteomes" id="UP000322873"/>
    </source>
</evidence>
<reference evidence="1 2" key="1">
    <citation type="submission" date="2019-06" db="EMBL/GenBank/DDBJ databases">
        <title>Genome Sequence of the Brown Rot Fungal Pathogen Monilinia fructicola.</title>
        <authorList>
            <person name="De Miccolis Angelini R.M."/>
            <person name="Landi L."/>
            <person name="Abate D."/>
            <person name="Pollastro S."/>
            <person name="Romanazzi G."/>
            <person name="Faretra F."/>
        </authorList>
    </citation>
    <scope>NUCLEOTIDE SEQUENCE [LARGE SCALE GENOMIC DNA]</scope>
    <source>
        <strain evidence="1 2">Mfrc123</strain>
    </source>
</reference>
<gene>
    <name evidence="1" type="ORF">EYC84_002013</name>
</gene>
<dbReference type="Proteomes" id="UP000322873">
    <property type="component" value="Unassembled WGS sequence"/>
</dbReference>
<protein>
    <submittedName>
        <fullName evidence="1">Uncharacterized protein</fullName>
    </submittedName>
</protein>
<sequence length="94" mass="10662">MRQKNASLLITVKQTQAQIIKCQRALKRSANRTPNTLLISLPSFQFSCPRCLVTNYFSYAIYRIDAIFLINTPYLAHYPKGKSSSSSSFIKTPT</sequence>
<organism evidence="1 2">
    <name type="scientific">Monilinia fructicola</name>
    <name type="common">Brown rot fungus</name>
    <name type="synonym">Ciboria fructicola</name>
    <dbReference type="NCBI Taxonomy" id="38448"/>
    <lineage>
        <taxon>Eukaryota</taxon>
        <taxon>Fungi</taxon>
        <taxon>Dikarya</taxon>
        <taxon>Ascomycota</taxon>
        <taxon>Pezizomycotina</taxon>
        <taxon>Leotiomycetes</taxon>
        <taxon>Helotiales</taxon>
        <taxon>Sclerotiniaceae</taxon>
        <taxon>Monilinia</taxon>
    </lineage>
</organism>
<dbReference type="EMBL" id="VICG01000005">
    <property type="protein sequence ID" value="KAA8572088.1"/>
    <property type="molecule type" value="Genomic_DNA"/>
</dbReference>